<sequence length="207" mass="23303">MAQTMKDVWMSRQNHSFGTMEAQTIRKPIRTAFTSAGWRSSLPRAIMGIAFFGAHSVYFERLQGVLLSDGLTASREFGGLIDNLISEWEKSNLLIQYFYHRLLIFDSETVCMITACFLSIPIVMLQWLALCFLTALIAFSTQEVSELGSEFLSAIFGILLEVVEGYEVAGELIVRMVTIVSRDENVPLSVTPIVHDRSTSINYKKKC</sequence>
<dbReference type="OrthoDB" id="3166422at2759"/>
<keyword evidence="3" id="KW-1185">Reference proteome</keyword>
<accession>A0A9P7EK73</accession>
<organism evidence="2 3">
    <name type="scientific">Suillus subaureus</name>
    <dbReference type="NCBI Taxonomy" id="48587"/>
    <lineage>
        <taxon>Eukaryota</taxon>
        <taxon>Fungi</taxon>
        <taxon>Dikarya</taxon>
        <taxon>Basidiomycota</taxon>
        <taxon>Agaricomycotina</taxon>
        <taxon>Agaricomycetes</taxon>
        <taxon>Agaricomycetidae</taxon>
        <taxon>Boletales</taxon>
        <taxon>Suillineae</taxon>
        <taxon>Suillaceae</taxon>
        <taxon>Suillus</taxon>
    </lineage>
</organism>
<dbReference type="Proteomes" id="UP000807769">
    <property type="component" value="Unassembled WGS sequence"/>
</dbReference>
<dbReference type="RefSeq" id="XP_041198030.1">
    <property type="nucleotide sequence ID" value="XM_041332464.1"/>
</dbReference>
<feature type="transmembrane region" description="Helical" evidence="1">
    <location>
        <begin position="110"/>
        <end position="139"/>
    </location>
</feature>
<dbReference type="GeneID" id="64626481"/>
<dbReference type="AlphaFoldDB" id="A0A9P7EK73"/>
<feature type="transmembrane region" description="Helical" evidence="1">
    <location>
        <begin position="151"/>
        <end position="174"/>
    </location>
</feature>
<keyword evidence="1" id="KW-0812">Transmembrane</keyword>
<name>A0A9P7EK73_9AGAM</name>
<proteinExistence type="predicted"/>
<evidence type="ECO:0000313" key="3">
    <source>
        <dbReference type="Proteomes" id="UP000807769"/>
    </source>
</evidence>
<gene>
    <name evidence="2" type="ORF">BJ212DRAFT_1296480</name>
</gene>
<evidence type="ECO:0000313" key="2">
    <source>
        <dbReference type="EMBL" id="KAG1823970.1"/>
    </source>
</evidence>
<reference evidence="2" key="1">
    <citation type="journal article" date="2020" name="New Phytol.">
        <title>Comparative genomics reveals dynamic genome evolution in host specialist ectomycorrhizal fungi.</title>
        <authorList>
            <person name="Lofgren L.A."/>
            <person name="Nguyen N.H."/>
            <person name="Vilgalys R."/>
            <person name="Ruytinx J."/>
            <person name="Liao H.L."/>
            <person name="Branco S."/>
            <person name="Kuo A."/>
            <person name="LaButti K."/>
            <person name="Lipzen A."/>
            <person name="Andreopoulos W."/>
            <person name="Pangilinan J."/>
            <person name="Riley R."/>
            <person name="Hundley H."/>
            <person name="Na H."/>
            <person name="Barry K."/>
            <person name="Grigoriev I.V."/>
            <person name="Stajich J.E."/>
            <person name="Kennedy P.G."/>
        </authorList>
    </citation>
    <scope>NUCLEOTIDE SEQUENCE</scope>
    <source>
        <strain evidence="2">MN1</strain>
    </source>
</reference>
<dbReference type="EMBL" id="JABBWG010000004">
    <property type="protein sequence ID" value="KAG1823970.1"/>
    <property type="molecule type" value="Genomic_DNA"/>
</dbReference>
<protein>
    <submittedName>
        <fullName evidence="2">Uncharacterized protein</fullName>
    </submittedName>
</protein>
<evidence type="ECO:0000256" key="1">
    <source>
        <dbReference type="SAM" id="Phobius"/>
    </source>
</evidence>
<keyword evidence="1" id="KW-1133">Transmembrane helix</keyword>
<keyword evidence="1" id="KW-0472">Membrane</keyword>
<comment type="caution">
    <text evidence="2">The sequence shown here is derived from an EMBL/GenBank/DDBJ whole genome shotgun (WGS) entry which is preliminary data.</text>
</comment>